<dbReference type="PROSITE" id="PS51198">
    <property type="entry name" value="UVRD_HELICASE_ATP_BIND"/>
    <property type="match status" value="1"/>
</dbReference>
<sequence>MTSRADNLEALISHLDAEQRQAVCAEPGPVCILAGAGTGKTRAVTHRIAWRVLRGDLRGQHVTAVTFTARAAGELRDRLRTLGVSGVNARTFHSAALRQLRYFGPRHFAGDVPELMSSTVKFVGIAAARAGVRTDRAKNFDLATELEWAASSLISPDTYLQDIAKLGHEAPMDAADVAKVYAAYVEGKRRSGVMDFSDVLAHTAELIENDDATAERIRNQYRFFVVDEYQDVTPLQQRLLDAWLGERDDLTVVGDASQTIYSFTGATSSYLLGFTRRFPKAQLIRLVRDYRSTPQVVEVANRVIGASQGREAKLRLELIGQRANGPEVCAETFADESEEADAVARRCAKMVADGISPSEIAILYRTNAQSQAYEEALAALGVPSVVQGAERFFERAEVRQAMTAMRSAVNHPEIIEAPLNEAVLMSLEAMGWRPHAVPAGGAQREKYEAVAALVRLSETFQVQAERAGQTASLESFCVELTRRAASQHVPTLEGVTLASLHSAKGLEWDAVFLVGMAEGTLPTTYARTTEALEEERRLLYVGITRARVWLQLSLGLARNPGGRARRVSRFLAQLNLAGFPKAEALPDKPASKKRAKARPVLCSGCEAPLTEARSRKLGRCEDCPSTMDEELFDRLSQWRLQVAKATGKPAFTIFTDVTLIAISEHSPRTDTALFALHGIGKFKMDNFGEAVLCLVKNGTVEEALALTPGLSPDDETP</sequence>
<dbReference type="AlphaFoldDB" id="A0A895XWP8"/>
<evidence type="ECO:0000256" key="10">
    <source>
        <dbReference type="PROSITE-ProRule" id="PRU00560"/>
    </source>
</evidence>
<evidence type="ECO:0000256" key="9">
    <source>
        <dbReference type="ARBA" id="ARBA00048988"/>
    </source>
</evidence>
<dbReference type="InterPro" id="IPR027417">
    <property type="entry name" value="P-loop_NTPase"/>
</dbReference>
<keyword evidence="15" id="KW-1185">Reference proteome</keyword>
<dbReference type="InterPro" id="IPR044876">
    <property type="entry name" value="HRDC_dom_sf"/>
</dbReference>
<keyword evidence="4 10" id="KW-0347">Helicase</keyword>
<dbReference type="GO" id="GO:0000725">
    <property type="term" value="P:recombinational repair"/>
    <property type="evidence" value="ECO:0007669"/>
    <property type="project" value="TreeGrafter"/>
</dbReference>
<proteinExistence type="inferred from homology"/>
<dbReference type="Gene3D" id="1.10.10.160">
    <property type="match status" value="1"/>
</dbReference>
<dbReference type="EC" id="5.6.2.4" evidence="8"/>
<dbReference type="FunFam" id="3.40.50.300:FF:001181">
    <property type="entry name" value="DNA helicase"/>
    <property type="match status" value="1"/>
</dbReference>
<feature type="domain" description="HRDC" evidence="11">
    <location>
        <begin position="625"/>
        <end position="705"/>
    </location>
</feature>
<dbReference type="InterPro" id="IPR014016">
    <property type="entry name" value="UvrD-like_ATP-bd"/>
</dbReference>
<dbReference type="PANTHER" id="PTHR11070:SF69">
    <property type="entry name" value="ATP-DEPENDENT DNA HELICASE UVRD2"/>
    <property type="match status" value="1"/>
</dbReference>
<evidence type="ECO:0000256" key="5">
    <source>
        <dbReference type="ARBA" id="ARBA00022840"/>
    </source>
</evidence>
<name>A0A895XWP8_9ACTN</name>
<dbReference type="SUPFAM" id="SSF52540">
    <property type="entry name" value="P-loop containing nucleoside triphosphate hydrolases"/>
    <property type="match status" value="1"/>
</dbReference>
<keyword evidence="5 10" id="KW-0067">ATP-binding</keyword>
<dbReference type="InterPro" id="IPR010997">
    <property type="entry name" value="HRDC-like_sf"/>
</dbReference>
<keyword evidence="2 10" id="KW-0547">Nucleotide-binding</keyword>
<evidence type="ECO:0000256" key="3">
    <source>
        <dbReference type="ARBA" id="ARBA00022801"/>
    </source>
</evidence>
<evidence type="ECO:0000313" key="15">
    <source>
        <dbReference type="Proteomes" id="UP000662939"/>
    </source>
</evidence>
<dbReference type="Pfam" id="PF00570">
    <property type="entry name" value="HRDC"/>
    <property type="match status" value="1"/>
</dbReference>
<dbReference type="Pfam" id="PF00580">
    <property type="entry name" value="UvrD-helicase"/>
    <property type="match status" value="1"/>
</dbReference>
<dbReference type="GO" id="GO:0043138">
    <property type="term" value="F:3'-5' DNA helicase activity"/>
    <property type="evidence" value="ECO:0007669"/>
    <property type="project" value="UniProtKB-EC"/>
</dbReference>
<feature type="domain" description="UvrD-like helicase ATP-binding" evidence="12">
    <location>
        <begin position="13"/>
        <end position="293"/>
    </location>
</feature>
<dbReference type="GO" id="GO:0005524">
    <property type="term" value="F:ATP binding"/>
    <property type="evidence" value="ECO:0007669"/>
    <property type="project" value="UniProtKB-UniRule"/>
</dbReference>
<evidence type="ECO:0000256" key="8">
    <source>
        <dbReference type="ARBA" id="ARBA00034808"/>
    </source>
</evidence>
<accession>A0A895XWP8</accession>
<feature type="binding site" evidence="10">
    <location>
        <begin position="34"/>
        <end position="41"/>
    </location>
    <ligand>
        <name>ATP</name>
        <dbReference type="ChEBI" id="CHEBI:30616"/>
    </ligand>
</feature>
<keyword evidence="6" id="KW-0413">Isomerase</keyword>
<evidence type="ECO:0000256" key="2">
    <source>
        <dbReference type="ARBA" id="ARBA00022741"/>
    </source>
</evidence>
<evidence type="ECO:0000259" key="12">
    <source>
        <dbReference type="PROSITE" id="PS51198"/>
    </source>
</evidence>
<comment type="catalytic activity">
    <reaction evidence="7">
        <text>Couples ATP hydrolysis with the unwinding of duplex DNA by translocating in the 3'-5' direction.</text>
        <dbReference type="EC" id="5.6.2.4"/>
    </reaction>
</comment>
<dbReference type="InterPro" id="IPR002121">
    <property type="entry name" value="HRDC_dom"/>
</dbReference>
<dbReference type="InterPro" id="IPR000212">
    <property type="entry name" value="DNA_helicase_UvrD/REP"/>
</dbReference>
<dbReference type="Pfam" id="PF13361">
    <property type="entry name" value="UvrD_C"/>
    <property type="match status" value="2"/>
</dbReference>
<dbReference type="SUPFAM" id="SSF47819">
    <property type="entry name" value="HRDC-like"/>
    <property type="match status" value="1"/>
</dbReference>
<dbReference type="CDD" id="cd18807">
    <property type="entry name" value="SF1_C_UvrD"/>
    <property type="match status" value="1"/>
</dbReference>
<feature type="domain" description="UvrD-like helicase C-terminal" evidence="13">
    <location>
        <begin position="294"/>
        <end position="548"/>
    </location>
</feature>
<evidence type="ECO:0000313" key="14">
    <source>
        <dbReference type="EMBL" id="QSB06058.1"/>
    </source>
</evidence>
<comment type="similarity">
    <text evidence="1">Belongs to the helicase family. UvrD subfamily.</text>
</comment>
<protein>
    <recommendedName>
        <fullName evidence="8">DNA 3'-5' helicase</fullName>
        <ecNumber evidence="8">5.6.2.4</ecNumber>
    </recommendedName>
</protein>
<dbReference type="Gene3D" id="1.10.150.80">
    <property type="entry name" value="HRDC domain"/>
    <property type="match status" value="1"/>
</dbReference>
<dbReference type="GO" id="GO:0016787">
    <property type="term" value="F:hydrolase activity"/>
    <property type="evidence" value="ECO:0007669"/>
    <property type="project" value="UniProtKB-UniRule"/>
</dbReference>
<dbReference type="CDD" id="cd17932">
    <property type="entry name" value="DEXQc_UvrD"/>
    <property type="match status" value="1"/>
</dbReference>
<dbReference type="PROSITE" id="PS51217">
    <property type="entry name" value="UVRD_HELICASE_CTER"/>
    <property type="match status" value="1"/>
</dbReference>
<dbReference type="GO" id="GO:0005829">
    <property type="term" value="C:cytosol"/>
    <property type="evidence" value="ECO:0007669"/>
    <property type="project" value="TreeGrafter"/>
</dbReference>
<evidence type="ECO:0000256" key="7">
    <source>
        <dbReference type="ARBA" id="ARBA00034617"/>
    </source>
</evidence>
<dbReference type="RefSeq" id="WP_213172069.1">
    <property type="nucleotide sequence ID" value="NZ_CP070496.1"/>
</dbReference>
<dbReference type="Proteomes" id="UP000662939">
    <property type="component" value="Chromosome"/>
</dbReference>
<dbReference type="GO" id="GO:0033202">
    <property type="term" value="C:DNA helicase complex"/>
    <property type="evidence" value="ECO:0007669"/>
    <property type="project" value="TreeGrafter"/>
</dbReference>
<evidence type="ECO:0000259" key="13">
    <source>
        <dbReference type="PROSITE" id="PS51217"/>
    </source>
</evidence>
<evidence type="ECO:0000256" key="1">
    <source>
        <dbReference type="ARBA" id="ARBA00009922"/>
    </source>
</evidence>
<reference evidence="14" key="1">
    <citation type="submission" date="2021-02" db="EMBL/GenBank/DDBJ databases">
        <title>Natronoglycomyces albus gen. nov., sp. nov, a haloalkaliphilic actinobacterium from a soda solonchak soil.</title>
        <authorList>
            <person name="Sorokin D.Y."/>
            <person name="Khijniak T.V."/>
            <person name="Zakharycheva A.P."/>
            <person name="Boueva O.V."/>
            <person name="Ariskina E.V."/>
            <person name="Hahnke R.L."/>
            <person name="Bunk B."/>
            <person name="Sproer C."/>
            <person name="Schumann P."/>
            <person name="Evtushenko L.I."/>
            <person name="Kublanov I.V."/>
        </authorList>
    </citation>
    <scope>NUCLEOTIDE SEQUENCE</scope>
    <source>
        <strain evidence="14">DSM 106290</strain>
    </source>
</reference>
<keyword evidence="3 10" id="KW-0378">Hydrolase</keyword>
<gene>
    <name evidence="14" type="ORF">JQS30_03815</name>
</gene>
<evidence type="ECO:0000259" key="11">
    <source>
        <dbReference type="PROSITE" id="PS50967"/>
    </source>
</evidence>
<dbReference type="InterPro" id="IPR014017">
    <property type="entry name" value="DNA_helicase_UvrD-like_C"/>
</dbReference>
<evidence type="ECO:0000256" key="4">
    <source>
        <dbReference type="ARBA" id="ARBA00022806"/>
    </source>
</evidence>
<dbReference type="InterPro" id="IPR013986">
    <property type="entry name" value="DExx_box_DNA_helicase_dom_sf"/>
</dbReference>
<dbReference type="Gene3D" id="1.10.486.10">
    <property type="entry name" value="PCRA, domain 4"/>
    <property type="match status" value="2"/>
</dbReference>
<comment type="catalytic activity">
    <reaction evidence="9">
        <text>ATP + H2O = ADP + phosphate + H(+)</text>
        <dbReference type="Rhea" id="RHEA:13065"/>
        <dbReference type="ChEBI" id="CHEBI:15377"/>
        <dbReference type="ChEBI" id="CHEBI:15378"/>
        <dbReference type="ChEBI" id="CHEBI:30616"/>
        <dbReference type="ChEBI" id="CHEBI:43474"/>
        <dbReference type="ChEBI" id="CHEBI:456216"/>
        <dbReference type="EC" id="5.6.2.4"/>
    </reaction>
</comment>
<dbReference type="KEGG" id="nav:JQS30_03815"/>
<dbReference type="Gene3D" id="3.40.50.300">
    <property type="entry name" value="P-loop containing nucleotide triphosphate hydrolases"/>
    <property type="match status" value="3"/>
</dbReference>
<dbReference type="SMART" id="SM00341">
    <property type="entry name" value="HRDC"/>
    <property type="match status" value="1"/>
</dbReference>
<evidence type="ECO:0000256" key="6">
    <source>
        <dbReference type="ARBA" id="ARBA00023235"/>
    </source>
</evidence>
<dbReference type="EMBL" id="CP070496">
    <property type="protein sequence ID" value="QSB06058.1"/>
    <property type="molecule type" value="Genomic_DNA"/>
</dbReference>
<dbReference type="GO" id="GO:0003677">
    <property type="term" value="F:DNA binding"/>
    <property type="evidence" value="ECO:0007669"/>
    <property type="project" value="InterPro"/>
</dbReference>
<dbReference type="PANTHER" id="PTHR11070">
    <property type="entry name" value="UVRD / RECB / PCRA DNA HELICASE FAMILY MEMBER"/>
    <property type="match status" value="1"/>
</dbReference>
<dbReference type="PROSITE" id="PS50967">
    <property type="entry name" value="HRDC"/>
    <property type="match status" value="1"/>
</dbReference>
<organism evidence="14 15">
    <name type="scientific">Natronoglycomyces albus</name>
    <dbReference type="NCBI Taxonomy" id="2811108"/>
    <lineage>
        <taxon>Bacteria</taxon>
        <taxon>Bacillati</taxon>
        <taxon>Actinomycetota</taxon>
        <taxon>Actinomycetes</taxon>
        <taxon>Glycomycetales</taxon>
        <taxon>Glycomycetaceae</taxon>
        <taxon>Natronoglycomyces</taxon>
    </lineage>
</organism>